<evidence type="ECO:0000256" key="2">
    <source>
        <dbReference type="ARBA" id="ARBA00022730"/>
    </source>
</evidence>
<dbReference type="GO" id="GO:0003735">
    <property type="term" value="F:structural constituent of ribosome"/>
    <property type="evidence" value="ECO:0007669"/>
    <property type="project" value="InterPro"/>
</dbReference>
<proteinExistence type="inferred from homology"/>
<dbReference type="InterPro" id="IPR015946">
    <property type="entry name" value="KH_dom-like_a/b"/>
</dbReference>
<gene>
    <name evidence="7" type="ORF">MNBD_BACTEROID07-574</name>
</gene>
<reference evidence="7" key="1">
    <citation type="submission" date="2018-06" db="EMBL/GenBank/DDBJ databases">
        <authorList>
            <person name="Zhirakovskaya E."/>
        </authorList>
    </citation>
    <scope>NUCLEOTIDE SEQUENCE</scope>
</reference>
<dbReference type="Pfam" id="PF00189">
    <property type="entry name" value="Ribosomal_S3_C"/>
    <property type="match status" value="1"/>
</dbReference>
<protein>
    <submittedName>
        <fullName evidence="7">SSU ribosomal protein S3p (S3e)</fullName>
    </submittedName>
</protein>
<dbReference type="PANTHER" id="PTHR11760:SF19">
    <property type="entry name" value="SMALL RIBOSOMAL SUBUNIT PROTEIN US3C"/>
    <property type="match status" value="1"/>
</dbReference>
<dbReference type="Pfam" id="PF07650">
    <property type="entry name" value="KH_2"/>
    <property type="match status" value="1"/>
</dbReference>
<dbReference type="GO" id="GO:0022627">
    <property type="term" value="C:cytosolic small ribosomal subunit"/>
    <property type="evidence" value="ECO:0007669"/>
    <property type="project" value="TreeGrafter"/>
</dbReference>
<dbReference type="InterPro" id="IPR005704">
    <property type="entry name" value="Ribosomal_uS3_bac-typ"/>
</dbReference>
<dbReference type="FunFam" id="3.30.300.20:FF:000001">
    <property type="entry name" value="30S ribosomal protein S3"/>
    <property type="match status" value="1"/>
</dbReference>
<dbReference type="SUPFAM" id="SSF54814">
    <property type="entry name" value="Prokaryotic type KH domain (KH-domain type II)"/>
    <property type="match status" value="1"/>
</dbReference>
<dbReference type="AlphaFoldDB" id="A0A3B0UZA7"/>
<dbReference type="NCBIfam" id="TIGR01009">
    <property type="entry name" value="rpsC_bact"/>
    <property type="match status" value="1"/>
</dbReference>
<evidence type="ECO:0000259" key="6">
    <source>
        <dbReference type="PROSITE" id="PS50823"/>
    </source>
</evidence>
<dbReference type="CDD" id="cd02412">
    <property type="entry name" value="KH-II_30S_S3"/>
    <property type="match status" value="1"/>
</dbReference>
<dbReference type="InterPro" id="IPR036419">
    <property type="entry name" value="Ribosomal_S3_C_sf"/>
</dbReference>
<dbReference type="EMBL" id="UOET01000446">
    <property type="protein sequence ID" value="VAW29939.1"/>
    <property type="molecule type" value="Genomic_DNA"/>
</dbReference>
<dbReference type="InterPro" id="IPR001351">
    <property type="entry name" value="Ribosomal_uS3_C"/>
</dbReference>
<evidence type="ECO:0000256" key="3">
    <source>
        <dbReference type="ARBA" id="ARBA00022884"/>
    </source>
</evidence>
<keyword evidence="5" id="KW-0687">Ribonucleoprotein</keyword>
<keyword evidence="3" id="KW-0694">RNA-binding</keyword>
<dbReference type="GO" id="GO:0006412">
    <property type="term" value="P:translation"/>
    <property type="evidence" value="ECO:0007669"/>
    <property type="project" value="InterPro"/>
</dbReference>
<dbReference type="SMART" id="SM00322">
    <property type="entry name" value="KH"/>
    <property type="match status" value="1"/>
</dbReference>
<organism evidence="7">
    <name type="scientific">hydrothermal vent metagenome</name>
    <dbReference type="NCBI Taxonomy" id="652676"/>
    <lineage>
        <taxon>unclassified sequences</taxon>
        <taxon>metagenomes</taxon>
        <taxon>ecological metagenomes</taxon>
    </lineage>
</organism>
<name>A0A3B0UZA7_9ZZZZ</name>
<evidence type="ECO:0000256" key="4">
    <source>
        <dbReference type="ARBA" id="ARBA00022980"/>
    </source>
</evidence>
<feature type="domain" description="KH type-2" evidence="6">
    <location>
        <begin position="40"/>
        <end position="115"/>
    </location>
</feature>
<dbReference type="InterPro" id="IPR009019">
    <property type="entry name" value="KH_sf_prok-type"/>
</dbReference>
<dbReference type="PROSITE" id="PS50823">
    <property type="entry name" value="KH_TYPE_2"/>
    <property type="match status" value="1"/>
</dbReference>
<dbReference type="Gene3D" id="3.30.300.20">
    <property type="match status" value="1"/>
</dbReference>
<sequence length="227" mass="26048">MTHVTHPYAHRLGIIRDWKSRWFALDKKQYRENLKVDSDIRTYLAKRLRGTHTSDIEIERTLTDLRIFVNTARPGLVIGRSGENATKIRAELARIVKKSAPNHNRVIKLDITEIRQPETDATIVAYMIAESLEKRMMFRRVLKQTAEKVMAVRGVLGVRIAVSGRLGGADMSRKEEVKKGRIPLQTFRADIGFAREQAHLPYGVIGIKVWIYRGDKHNTDKLGAHRM</sequence>
<comment type="similarity">
    <text evidence="1">Belongs to the universal ribosomal protein uS3 family.</text>
</comment>
<dbReference type="GO" id="GO:0019843">
    <property type="term" value="F:rRNA binding"/>
    <property type="evidence" value="ECO:0007669"/>
    <property type="project" value="UniProtKB-KW"/>
</dbReference>
<dbReference type="InterPro" id="IPR057258">
    <property type="entry name" value="Ribosomal_uS3"/>
</dbReference>
<evidence type="ECO:0000313" key="7">
    <source>
        <dbReference type="EMBL" id="VAW29939.1"/>
    </source>
</evidence>
<accession>A0A3B0UZA7</accession>
<evidence type="ECO:0000256" key="1">
    <source>
        <dbReference type="ARBA" id="ARBA00010761"/>
    </source>
</evidence>
<evidence type="ECO:0000256" key="5">
    <source>
        <dbReference type="ARBA" id="ARBA00023274"/>
    </source>
</evidence>
<keyword evidence="4 7" id="KW-0689">Ribosomal protein</keyword>
<dbReference type="SUPFAM" id="SSF54821">
    <property type="entry name" value="Ribosomal protein S3 C-terminal domain"/>
    <property type="match status" value="1"/>
</dbReference>
<dbReference type="Gene3D" id="3.30.1140.32">
    <property type="entry name" value="Ribosomal protein S3, C-terminal domain"/>
    <property type="match status" value="1"/>
</dbReference>
<dbReference type="InterPro" id="IPR004087">
    <property type="entry name" value="KH_dom"/>
</dbReference>
<dbReference type="InterPro" id="IPR004044">
    <property type="entry name" value="KH_dom_type_2"/>
</dbReference>
<dbReference type="HAMAP" id="MF_01309_B">
    <property type="entry name" value="Ribosomal_uS3_B"/>
    <property type="match status" value="1"/>
</dbReference>
<keyword evidence="2" id="KW-0699">rRNA-binding</keyword>
<dbReference type="PANTHER" id="PTHR11760">
    <property type="entry name" value="30S/40S RIBOSOMAL PROTEIN S3"/>
    <property type="match status" value="1"/>
</dbReference>